<protein>
    <recommendedName>
        <fullName evidence="2">FBD domain-containing protein</fullName>
    </recommendedName>
</protein>
<organism evidence="1">
    <name type="scientific">Triticum urartu</name>
    <name type="common">Red wild einkorn</name>
    <name type="synonym">Crithodium urartu</name>
    <dbReference type="NCBI Taxonomy" id="4572"/>
    <lineage>
        <taxon>Eukaryota</taxon>
        <taxon>Viridiplantae</taxon>
        <taxon>Streptophyta</taxon>
        <taxon>Embryophyta</taxon>
        <taxon>Tracheophyta</taxon>
        <taxon>Spermatophyta</taxon>
        <taxon>Magnoliopsida</taxon>
        <taxon>Liliopsida</taxon>
        <taxon>Poales</taxon>
        <taxon>Poaceae</taxon>
        <taxon>BOP clade</taxon>
        <taxon>Pooideae</taxon>
        <taxon>Triticodae</taxon>
        <taxon>Triticeae</taxon>
        <taxon>Triticinae</taxon>
        <taxon>Triticum</taxon>
    </lineage>
</organism>
<evidence type="ECO:0000313" key="1">
    <source>
        <dbReference type="EMBL" id="EMS60460.1"/>
    </source>
</evidence>
<gene>
    <name evidence="1" type="ORF">TRIUR3_04526</name>
</gene>
<dbReference type="InterPro" id="IPR053197">
    <property type="entry name" value="F-box_SCFL_complex_component"/>
</dbReference>
<evidence type="ECO:0008006" key="2">
    <source>
        <dbReference type="Google" id="ProtNLM"/>
    </source>
</evidence>
<dbReference type="AlphaFoldDB" id="M8A702"/>
<reference evidence="1" key="1">
    <citation type="journal article" date="2013" name="Nature">
        <title>Draft genome of the wheat A-genome progenitor Triticum urartu.</title>
        <authorList>
            <person name="Ling H.Q."/>
            <person name="Zhao S."/>
            <person name="Liu D."/>
            <person name="Wang J."/>
            <person name="Sun H."/>
            <person name="Zhang C."/>
            <person name="Fan H."/>
            <person name="Li D."/>
            <person name="Dong L."/>
            <person name="Tao Y."/>
            <person name="Gao C."/>
            <person name="Wu H."/>
            <person name="Li Y."/>
            <person name="Cui Y."/>
            <person name="Guo X."/>
            <person name="Zheng S."/>
            <person name="Wang B."/>
            <person name="Yu K."/>
            <person name="Liang Q."/>
            <person name="Yang W."/>
            <person name="Lou X."/>
            <person name="Chen J."/>
            <person name="Feng M."/>
            <person name="Jian J."/>
            <person name="Zhang X."/>
            <person name="Luo G."/>
            <person name="Jiang Y."/>
            <person name="Liu J."/>
            <person name="Wang Z."/>
            <person name="Sha Y."/>
            <person name="Zhang B."/>
            <person name="Wu H."/>
            <person name="Tang D."/>
            <person name="Shen Q."/>
            <person name="Xue P."/>
            <person name="Zou S."/>
            <person name="Wang X."/>
            <person name="Liu X."/>
            <person name="Wang F."/>
            <person name="Yang Y."/>
            <person name="An X."/>
            <person name="Dong Z."/>
            <person name="Zhang K."/>
            <person name="Zhang X."/>
            <person name="Luo M.C."/>
            <person name="Dvorak J."/>
            <person name="Tong Y."/>
            <person name="Wang J."/>
            <person name="Yang H."/>
            <person name="Li Z."/>
            <person name="Wang D."/>
            <person name="Zhang A."/>
            <person name="Wang J."/>
        </authorList>
    </citation>
    <scope>NUCLEOTIDE SEQUENCE</scope>
</reference>
<sequence length="400" mass="45120">MAYLEHAGDGCNTVVYNVVDGREYKGCRRGGMLMMPVVGAGRATCSTECTRRQRRAASVTSATSPTTSSGTFCLRLMLCRLACSTPDDDNEEDDDNDIEYDPLVLDVPLISQHLKILHLNRVDLKRSTLNFSRCSVLEELEMQDCYIDARRISSKSLKRLCITDFCSFPTKFHIRIFAPGLISLQLDNFDGLTPSLEYMPSLETAYIWLDNDCYHLCRGSWQDYDLDDCSCHAYPVDEGVLLHGLSNAVNLELIADIYTDMFIYSWDLKYCPVFDKLETLLINEWFTTIDLLCILQHSPILETLTLQLGDTKELVRATGAQEKIEQSFVCSNLKLVNIECTKVDEGVDKILKILSTCGILRDQISITEQWPYSDRFSFQKPLPLLPSTAALVAVSTSDDI</sequence>
<dbReference type="EMBL" id="KD108696">
    <property type="protein sequence ID" value="EMS60460.1"/>
    <property type="molecule type" value="Genomic_DNA"/>
</dbReference>
<name>M8A702_TRIUA</name>
<dbReference type="PANTHER" id="PTHR34223:SF59">
    <property type="entry name" value="F-BOX DOMAIN-CONTAINING PROTEIN"/>
    <property type="match status" value="1"/>
</dbReference>
<proteinExistence type="predicted"/>
<accession>M8A702</accession>
<dbReference type="OMA" id="RGSWQDY"/>
<dbReference type="PANTHER" id="PTHR34223">
    <property type="entry name" value="OS11G0201299 PROTEIN"/>
    <property type="match status" value="1"/>
</dbReference>
<dbReference type="SUPFAM" id="SSF52047">
    <property type="entry name" value="RNI-like"/>
    <property type="match status" value="1"/>
</dbReference>